<feature type="region of interest" description="Disordered" evidence="1">
    <location>
        <begin position="16"/>
        <end position="37"/>
    </location>
</feature>
<dbReference type="InterPro" id="IPR005186">
    <property type="entry name" value="FlaG"/>
</dbReference>
<name>A0A1B1Z8B2_9BACL</name>
<gene>
    <name evidence="2" type="ORF">ABE41_016875</name>
</gene>
<feature type="compositionally biased region" description="Polar residues" evidence="1">
    <location>
        <begin position="21"/>
        <end position="34"/>
    </location>
</feature>
<organism evidence="2 3">
    <name type="scientific">Fictibacillus arsenicus</name>
    <dbReference type="NCBI Taxonomy" id="255247"/>
    <lineage>
        <taxon>Bacteria</taxon>
        <taxon>Bacillati</taxon>
        <taxon>Bacillota</taxon>
        <taxon>Bacilli</taxon>
        <taxon>Bacillales</taxon>
        <taxon>Fictibacillaceae</taxon>
        <taxon>Fictibacillus</taxon>
    </lineage>
</organism>
<dbReference type="EMBL" id="CP016761">
    <property type="protein sequence ID" value="ANX13684.1"/>
    <property type="molecule type" value="Genomic_DNA"/>
</dbReference>
<evidence type="ECO:0000256" key="1">
    <source>
        <dbReference type="SAM" id="MobiDB-lite"/>
    </source>
</evidence>
<sequence length="114" mass="13069">MKVELQSISSPVFQKSEPVLKSQNTQETTSQAEATVQVKPSKEKLEKVISAMNDMLEPAHTSSKFVLHEKLNDYYVQIVDEVTKEVVKEIPNKKFLDMYAEMIDFMGIFVDKKI</sequence>
<evidence type="ECO:0008006" key="4">
    <source>
        <dbReference type="Google" id="ProtNLM"/>
    </source>
</evidence>
<dbReference type="Proteomes" id="UP000077412">
    <property type="component" value="Chromosome"/>
</dbReference>
<dbReference type="PANTHER" id="PTHR37166:SF1">
    <property type="entry name" value="PROTEIN FLAG"/>
    <property type="match status" value="1"/>
</dbReference>
<dbReference type="PANTHER" id="PTHR37166">
    <property type="entry name" value="PROTEIN FLAG"/>
    <property type="match status" value="1"/>
</dbReference>
<dbReference type="AlphaFoldDB" id="A0A1B1Z8B2"/>
<protein>
    <recommendedName>
        <fullName evidence="4">Flagellar biosynthesis protein FlaG</fullName>
    </recommendedName>
</protein>
<dbReference type="OrthoDB" id="9799867at2"/>
<evidence type="ECO:0000313" key="2">
    <source>
        <dbReference type="EMBL" id="ANX13684.1"/>
    </source>
</evidence>
<proteinExistence type="predicted"/>
<evidence type="ECO:0000313" key="3">
    <source>
        <dbReference type="Proteomes" id="UP000077412"/>
    </source>
</evidence>
<accession>A0A1B1Z8B2</accession>
<keyword evidence="3" id="KW-1185">Reference proteome</keyword>
<dbReference type="InterPro" id="IPR035924">
    <property type="entry name" value="FlaG-like_sf"/>
</dbReference>
<dbReference type="STRING" id="255247.ABE41_016875"/>
<dbReference type="Pfam" id="PF03646">
    <property type="entry name" value="FlaG"/>
    <property type="match status" value="1"/>
</dbReference>
<dbReference type="NCBIfam" id="NF005834">
    <property type="entry name" value="PRK07738.1"/>
    <property type="match status" value="1"/>
</dbReference>
<dbReference type="Gene3D" id="3.30.160.170">
    <property type="entry name" value="FlaG-like"/>
    <property type="match status" value="1"/>
</dbReference>
<dbReference type="KEGG" id="far:ABE41_016875"/>
<reference evidence="2 3" key="1">
    <citation type="submission" date="2016-08" db="EMBL/GenBank/DDBJ databases">
        <title>Complete genome sequence of Fictibacillus arsenicus G25-54, a strain with toxicity to nematodes and a potential arsenic-resistance activity.</title>
        <authorList>
            <person name="Zheng Z."/>
        </authorList>
    </citation>
    <scope>NUCLEOTIDE SEQUENCE [LARGE SCALE GENOMIC DNA]</scope>
    <source>
        <strain evidence="2 3">G25-54</strain>
    </source>
</reference>
<dbReference type="SUPFAM" id="SSF160214">
    <property type="entry name" value="FlaG-like"/>
    <property type="match status" value="1"/>
</dbReference>